<comment type="cofactor">
    <cofactor evidence="1">
        <name>pyridoxal 5'-phosphate</name>
        <dbReference type="ChEBI" id="CHEBI:597326"/>
    </cofactor>
</comment>
<evidence type="ECO:0000256" key="5">
    <source>
        <dbReference type="ARBA" id="ARBA00022898"/>
    </source>
</evidence>
<dbReference type="SUPFAM" id="SSF53686">
    <property type="entry name" value="Tryptophan synthase beta subunit-like PLP-dependent enzymes"/>
    <property type="match status" value="1"/>
</dbReference>
<comment type="similarity">
    <text evidence="2">Belongs to the cysteine synthase/cystathionine beta-synthase family.</text>
</comment>
<dbReference type="RefSeq" id="XP_024751612.1">
    <property type="nucleotide sequence ID" value="XM_024895058.1"/>
</dbReference>
<sequence>MSLSDHPKAYGTAAIAVAFAAGVAATLGFKELYPELESRYQHKSAVVGSRRRSAADPRRSSLFWSAPVQLEDHDTKTASSSSLVHAPEIATSGIEGCIGNTPLIQIQSLSKATGRVILAKAEFLNGAGNSPKDRVALNMIVEAEKQGLLTPHQGDTIYEGTVGSTGISLATLARAKGYKAHICMPDDQAFEKSDLLMHLGATVERVPVAPITSPDHFVNLARRRAIEHTRSSADGSKGFFANQFETESNWQAHVVSTGPEIFQQTDGELDAFVAGAGTGGTISGVARYLKLEAKMDRLKVVLADPQGSGLYNKIKHGVMYSPTEKEGTRRRQLDDAVKVTDEQACRMARWLVENDGIFVGSSSSVNCVAAVVTAMTLPPGSRVVTLLCDSGTRHLSKFWKHIKEMGLEEEGEPTDLFAELGISKP</sequence>
<keyword evidence="5" id="KW-0663">Pyridoxal phosphate</keyword>
<evidence type="ECO:0000256" key="4">
    <source>
        <dbReference type="ARBA" id="ARBA00022679"/>
    </source>
</evidence>
<dbReference type="FunFam" id="3.40.50.1100:FF:000016">
    <property type="entry name" value="Cysteine synthase A"/>
    <property type="match status" value="1"/>
</dbReference>
<evidence type="ECO:0000256" key="1">
    <source>
        <dbReference type="ARBA" id="ARBA00001933"/>
    </source>
</evidence>
<evidence type="ECO:0000259" key="8">
    <source>
        <dbReference type="Pfam" id="PF00291"/>
    </source>
</evidence>
<dbReference type="InterPro" id="IPR001216">
    <property type="entry name" value="P-phosphate_BS"/>
</dbReference>
<evidence type="ECO:0000256" key="2">
    <source>
        <dbReference type="ARBA" id="ARBA00007103"/>
    </source>
</evidence>
<evidence type="ECO:0000313" key="10">
    <source>
        <dbReference type="Proteomes" id="UP000241546"/>
    </source>
</evidence>
<dbReference type="EMBL" id="KZ680210">
    <property type="protein sequence ID" value="PTB68292.1"/>
    <property type="molecule type" value="Genomic_DNA"/>
</dbReference>
<keyword evidence="7" id="KW-0472">Membrane</keyword>
<dbReference type="AlphaFoldDB" id="A0A2T4BG58"/>
<keyword evidence="7" id="KW-1133">Transmembrane helix</keyword>
<dbReference type="InterPro" id="IPR001926">
    <property type="entry name" value="TrpB-like_PALP"/>
</dbReference>
<dbReference type="GO" id="GO:0006535">
    <property type="term" value="P:cysteine biosynthetic process from serine"/>
    <property type="evidence" value="ECO:0007669"/>
    <property type="project" value="InterPro"/>
</dbReference>
<dbReference type="InterPro" id="IPR036052">
    <property type="entry name" value="TrpB-like_PALP_sf"/>
</dbReference>
<accession>A0A2T4BG58</accession>
<feature type="domain" description="Tryptophan synthase beta chain-like PALP" evidence="8">
    <location>
        <begin position="95"/>
        <end position="389"/>
    </location>
</feature>
<dbReference type="GO" id="GO:0016740">
    <property type="term" value="F:transferase activity"/>
    <property type="evidence" value="ECO:0007669"/>
    <property type="project" value="UniProtKB-KW"/>
</dbReference>
<dbReference type="GeneID" id="36603176"/>
<organism evidence="9 10">
    <name type="scientific">Trichoderma citrinoviride</name>
    <dbReference type="NCBI Taxonomy" id="58853"/>
    <lineage>
        <taxon>Eukaryota</taxon>
        <taxon>Fungi</taxon>
        <taxon>Dikarya</taxon>
        <taxon>Ascomycota</taxon>
        <taxon>Pezizomycotina</taxon>
        <taxon>Sordariomycetes</taxon>
        <taxon>Hypocreomycetidae</taxon>
        <taxon>Hypocreales</taxon>
        <taxon>Hypocreaceae</taxon>
        <taxon>Trichoderma</taxon>
    </lineage>
</organism>
<dbReference type="PANTHER" id="PTHR10314">
    <property type="entry name" value="CYSTATHIONINE BETA-SYNTHASE"/>
    <property type="match status" value="1"/>
</dbReference>
<dbReference type="PROSITE" id="PS00901">
    <property type="entry name" value="CYS_SYNTHASE"/>
    <property type="match status" value="1"/>
</dbReference>
<evidence type="ECO:0000256" key="7">
    <source>
        <dbReference type="SAM" id="Phobius"/>
    </source>
</evidence>
<gene>
    <name evidence="9" type="ORF">BBK36DRAFT_1167546</name>
</gene>
<keyword evidence="4" id="KW-0808">Transferase</keyword>
<dbReference type="InterPro" id="IPR050214">
    <property type="entry name" value="Cys_Synth/Cystath_Beta-Synth"/>
</dbReference>
<keyword evidence="6" id="KW-0198">Cysteine biosynthesis</keyword>
<dbReference type="OrthoDB" id="10259545at2759"/>
<proteinExistence type="inferred from homology"/>
<protein>
    <submittedName>
        <fullName evidence="9">Cysteine synthase-like protein</fullName>
    </submittedName>
</protein>
<dbReference type="Proteomes" id="UP000241546">
    <property type="component" value="Unassembled WGS sequence"/>
</dbReference>
<keyword evidence="3" id="KW-0028">Amino-acid biosynthesis</keyword>
<evidence type="ECO:0000313" key="9">
    <source>
        <dbReference type="EMBL" id="PTB68292.1"/>
    </source>
</evidence>
<keyword evidence="7" id="KW-0812">Transmembrane</keyword>
<dbReference type="Pfam" id="PF00291">
    <property type="entry name" value="PALP"/>
    <property type="match status" value="1"/>
</dbReference>
<evidence type="ECO:0000256" key="6">
    <source>
        <dbReference type="ARBA" id="ARBA00023192"/>
    </source>
</evidence>
<keyword evidence="10" id="KW-1185">Reference proteome</keyword>
<feature type="transmembrane region" description="Helical" evidence="7">
    <location>
        <begin position="12"/>
        <end position="33"/>
    </location>
</feature>
<dbReference type="Gene3D" id="3.40.50.1100">
    <property type="match status" value="2"/>
</dbReference>
<dbReference type="CDD" id="cd01561">
    <property type="entry name" value="CBS_like"/>
    <property type="match status" value="1"/>
</dbReference>
<reference evidence="10" key="1">
    <citation type="submission" date="2016-07" db="EMBL/GenBank/DDBJ databases">
        <title>Multiple horizontal gene transfer events from other fungi enriched the ability of initially mycotrophic Trichoderma (Ascomycota) to feed on dead plant biomass.</title>
        <authorList>
            <consortium name="DOE Joint Genome Institute"/>
            <person name="Atanasova L."/>
            <person name="Chenthamara K."/>
            <person name="Zhang J."/>
            <person name="Grujic M."/>
            <person name="Henrissat B."/>
            <person name="Kuo A."/>
            <person name="Aerts A."/>
            <person name="Salamov A."/>
            <person name="Lipzen A."/>
            <person name="Labutti K."/>
            <person name="Barry K."/>
            <person name="Miao Y."/>
            <person name="Rahimi M.J."/>
            <person name="Shen Q."/>
            <person name="Grigoriev I.V."/>
            <person name="Kubicek C.P."/>
            <person name="Druzhinina I.S."/>
        </authorList>
    </citation>
    <scope>NUCLEOTIDE SEQUENCE [LARGE SCALE GENOMIC DNA]</scope>
    <source>
        <strain evidence="10">TUCIM 6016</strain>
    </source>
</reference>
<evidence type="ECO:0000256" key="3">
    <source>
        <dbReference type="ARBA" id="ARBA00022605"/>
    </source>
</evidence>
<name>A0A2T4BG58_9HYPO</name>